<comment type="caution">
    <text evidence="1">The sequence shown here is derived from an EMBL/GenBank/DDBJ whole genome shotgun (WGS) entry which is preliminary data.</text>
</comment>
<dbReference type="EMBL" id="BARV01033978">
    <property type="protein sequence ID" value="GAI55860.1"/>
    <property type="molecule type" value="Genomic_DNA"/>
</dbReference>
<gene>
    <name evidence="1" type="ORF">S06H3_53304</name>
</gene>
<sequence>MKLAITQIVLGVLVVGSFVCPSLTSNIVLGSAVLGCGIAQLLIARR</sequence>
<dbReference type="AlphaFoldDB" id="X1QYB1"/>
<name>X1QYB1_9ZZZZ</name>
<protein>
    <submittedName>
        <fullName evidence="1">Uncharacterized protein</fullName>
    </submittedName>
</protein>
<evidence type="ECO:0000313" key="1">
    <source>
        <dbReference type="EMBL" id="GAI55860.1"/>
    </source>
</evidence>
<organism evidence="1">
    <name type="scientific">marine sediment metagenome</name>
    <dbReference type="NCBI Taxonomy" id="412755"/>
    <lineage>
        <taxon>unclassified sequences</taxon>
        <taxon>metagenomes</taxon>
        <taxon>ecological metagenomes</taxon>
    </lineage>
</organism>
<proteinExistence type="predicted"/>
<accession>X1QYB1</accession>
<reference evidence="1" key="1">
    <citation type="journal article" date="2014" name="Front. Microbiol.">
        <title>High frequency of phylogenetically diverse reductive dehalogenase-homologous genes in deep subseafloor sedimentary metagenomes.</title>
        <authorList>
            <person name="Kawai M."/>
            <person name="Futagami T."/>
            <person name="Toyoda A."/>
            <person name="Takaki Y."/>
            <person name="Nishi S."/>
            <person name="Hori S."/>
            <person name="Arai W."/>
            <person name="Tsubouchi T."/>
            <person name="Morono Y."/>
            <person name="Uchiyama I."/>
            <person name="Ito T."/>
            <person name="Fujiyama A."/>
            <person name="Inagaki F."/>
            <person name="Takami H."/>
        </authorList>
    </citation>
    <scope>NUCLEOTIDE SEQUENCE</scope>
    <source>
        <strain evidence="1">Expedition CK06-06</strain>
    </source>
</reference>